<evidence type="ECO:0000313" key="1">
    <source>
        <dbReference type="EMBL" id="KAH0825986.1"/>
    </source>
</evidence>
<protein>
    <recommendedName>
        <fullName evidence="3">RNase H type-1 domain-containing protein</fullName>
    </recommendedName>
</protein>
<keyword evidence="2" id="KW-1185">Reference proteome</keyword>
<accession>A0ABQ7WW41</accession>
<dbReference type="Proteomes" id="UP000824890">
    <property type="component" value="Unassembled WGS sequence"/>
</dbReference>
<proteinExistence type="predicted"/>
<gene>
    <name evidence="1" type="ORF">HID58_092570</name>
</gene>
<organism evidence="1 2">
    <name type="scientific">Brassica napus</name>
    <name type="common">Rape</name>
    <dbReference type="NCBI Taxonomy" id="3708"/>
    <lineage>
        <taxon>Eukaryota</taxon>
        <taxon>Viridiplantae</taxon>
        <taxon>Streptophyta</taxon>
        <taxon>Embryophyta</taxon>
        <taxon>Tracheophyta</taxon>
        <taxon>Spermatophyta</taxon>
        <taxon>Magnoliopsida</taxon>
        <taxon>eudicotyledons</taxon>
        <taxon>Gunneridae</taxon>
        <taxon>Pentapetalae</taxon>
        <taxon>rosids</taxon>
        <taxon>malvids</taxon>
        <taxon>Brassicales</taxon>
        <taxon>Brassicaceae</taxon>
        <taxon>Brassiceae</taxon>
        <taxon>Brassica</taxon>
    </lineage>
</organism>
<comment type="caution">
    <text evidence="1">The sequence shown here is derived from an EMBL/GenBank/DDBJ whole genome shotgun (WGS) entry which is preliminary data.</text>
</comment>
<evidence type="ECO:0000313" key="2">
    <source>
        <dbReference type="Proteomes" id="UP000824890"/>
    </source>
</evidence>
<evidence type="ECO:0008006" key="3">
    <source>
        <dbReference type="Google" id="ProtNLM"/>
    </source>
</evidence>
<reference evidence="1 2" key="1">
    <citation type="submission" date="2021-05" db="EMBL/GenBank/DDBJ databases">
        <title>Genome Assembly of Synthetic Allotetraploid Brassica napus Reveals Homoeologous Exchanges between Subgenomes.</title>
        <authorList>
            <person name="Davis J.T."/>
        </authorList>
    </citation>
    <scope>NUCLEOTIDE SEQUENCE [LARGE SCALE GENOMIC DNA]</scope>
    <source>
        <strain evidence="2">cv. Da-Ae</strain>
        <tissue evidence="1">Seedling</tissue>
    </source>
</reference>
<sequence>WLGFSQHHQDMCYTNRAYSKMCKLSSDGEALAIRKLYASQSTRFQHVILKSDAQTLLACDLDVISFHYVPRSDNRAADELAKSALLNYSTYPL</sequence>
<name>A0ABQ7WW41_BRANA</name>
<dbReference type="EMBL" id="JAGKQM010003156">
    <property type="protein sequence ID" value="KAH0825986.1"/>
    <property type="molecule type" value="Genomic_DNA"/>
</dbReference>
<feature type="non-terminal residue" evidence="1">
    <location>
        <position position="1"/>
    </location>
</feature>